<evidence type="ECO:0000256" key="2">
    <source>
        <dbReference type="ARBA" id="ARBA00022525"/>
    </source>
</evidence>
<protein>
    <submittedName>
        <fullName evidence="6">Phospholipase A2 inhibitor and Ly6/PLAUR domain-containing protein</fullName>
    </submittedName>
</protein>
<dbReference type="GO" id="GO:0005576">
    <property type="term" value="C:extracellular region"/>
    <property type="evidence" value="ECO:0007669"/>
    <property type="project" value="UniProtKB-SubCell"/>
</dbReference>
<accession>A0A8J1LDK8</accession>
<dbReference type="Proteomes" id="UP000186698">
    <property type="component" value="Chromosome 7S"/>
</dbReference>
<dbReference type="SUPFAM" id="SSF57302">
    <property type="entry name" value="Snake toxin-like"/>
    <property type="match status" value="2"/>
</dbReference>
<gene>
    <name evidence="6" type="primary">LOC108705107</name>
</gene>
<evidence type="ECO:0000256" key="1">
    <source>
        <dbReference type="ARBA" id="ARBA00004613"/>
    </source>
</evidence>
<dbReference type="OrthoDB" id="9907178at2759"/>
<reference evidence="6" key="1">
    <citation type="submission" date="2025-08" db="UniProtKB">
        <authorList>
            <consortium name="RefSeq"/>
        </authorList>
    </citation>
    <scope>IDENTIFICATION</scope>
    <source>
        <strain evidence="6">J_2021</strain>
        <tissue evidence="6">Erythrocytes</tissue>
    </source>
</reference>
<organism evidence="5 6">
    <name type="scientific">Xenopus laevis</name>
    <name type="common">African clawed frog</name>
    <dbReference type="NCBI Taxonomy" id="8355"/>
    <lineage>
        <taxon>Eukaryota</taxon>
        <taxon>Metazoa</taxon>
        <taxon>Chordata</taxon>
        <taxon>Craniata</taxon>
        <taxon>Vertebrata</taxon>
        <taxon>Euteleostomi</taxon>
        <taxon>Amphibia</taxon>
        <taxon>Batrachia</taxon>
        <taxon>Anura</taxon>
        <taxon>Pipoidea</taxon>
        <taxon>Pipidae</taxon>
        <taxon>Xenopodinae</taxon>
        <taxon>Xenopus</taxon>
        <taxon>Xenopus</taxon>
    </lineage>
</organism>
<dbReference type="KEGG" id="xla:108705107"/>
<dbReference type="InterPro" id="IPR045860">
    <property type="entry name" value="Snake_toxin-like_sf"/>
</dbReference>
<keyword evidence="5" id="KW-1185">Reference proteome</keyword>
<feature type="domain" description="UPAR/Ly6" evidence="4">
    <location>
        <begin position="20"/>
        <end position="114"/>
    </location>
</feature>
<dbReference type="CDD" id="cd23572">
    <property type="entry name" value="TFP_LU_ECD_PINLYP_rpt2"/>
    <property type="match status" value="1"/>
</dbReference>
<dbReference type="PANTHER" id="PTHR20914">
    <property type="entry name" value="LY6/PLAUR DOMAIN-CONTAINING PROTEIN 8"/>
    <property type="match status" value="1"/>
</dbReference>
<dbReference type="GO" id="GO:0019834">
    <property type="term" value="F:phospholipase A2 inhibitor activity"/>
    <property type="evidence" value="ECO:0007669"/>
    <property type="project" value="UniProtKB-KW"/>
</dbReference>
<dbReference type="PANTHER" id="PTHR20914:SF30">
    <property type="entry name" value="LY6_PLAUR DOMAIN CONTAINING 9"/>
    <property type="match status" value="1"/>
</dbReference>
<dbReference type="AlphaFoldDB" id="A0A8J1LDK8"/>
<evidence type="ECO:0000313" key="6">
    <source>
        <dbReference type="RefSeq" id="XP_041427648.1"/>
    </source>
</evidence>
<dbReference type="GeneID" id="108705107"/>
<dbReference type="InterPro" id="IPR016054">
    <property type="entry name" value="LY6_UPA_recep-like"/>
</dbReference>
<feature type="chain" id="PRO_5035161795" evidence="3">
    <location>
        <begin position="20"/>
        <end position="215"/>
    </location>
</feature>
<name>A0A8J1LDK8_XENLA</name>
<evidence type="ECO:0000256" key="3">
    <source>
        <dbReference type="SAM" id="SignalP"/>
    </source>
</evidence>
<evidence type="ECO:0000259" key="4">
    <source>
        <dbReference type="SMART" id="SM00134"/>
    </source>
</evidence>
<feature type="signal peptide" evidence="3">
    <location>
        <begin position="1"/>
        <end position="19"/>
    </location>
</feature>
<proteinExistence type="predicted"/>
<keyword evidence="6" id="KW-0593">Phospholipase A2 inhibitor</keyword>
<evidence type="ECO:0000313" key="5">
    <source>
        <dbReference type="Proteomes" id="UP000186698"/>
    </source>
</evidence>
<dbReference type="Gene3D" id="2.10.60.10">
    <property type="entry name" value="CD59"/>
    <property type="match status" value="2"/>
</dbReference>
<dbReference type="SMART" id="SM00134">
    <property type="entry name" value="LU"/>
    <property type="match status" value="1"/>
</dbReference>
<dbReference type="InterPro" id="IPR050918">
    <property type="entry name" value="CNF-like_PLA2_Inhibitor"/>
</dbReference>
<keyword evidence="3" id="KW-0732">Signal</keyword>
<dbReference type="RefSeq" id="XP_041427648.1">
    <property type="nucleotide sequence ID" value="XM_041571714.1"/>
</dbReference>
<comment type="subcellular location">
    <subcellularLocation>
        <location evidence="1">Secreted</location>
    </subcellularLocation>
</comment>
<keyword evidence="2" id="KW-0964">Secreted</keyword>
<dbReference type="Pfam" id="PF00021">
    <property type="entry name" value="UPAR_LY6"/>
    <property type="match status" value="2"/>
</dbReference>
<sequence>MMAVLFILLCSCLISAGVALECEVCSSSSGNTCSGRFEICKDPESRCLVTLTETSFGQEKSAVLTKACGSLYNCTHPVSLRANGYRVRVSANCCATNYCNKGTVPLVTPNSTLNELSCPSCFAKDPESCDPHATVNCTGKENHCVLFSVSKERGSTIRVAGCASDIVIQSQGKAAFRGSSINVYNFSDGNSGETLRQGSLLIPLTLLTVMKIVAL</sequence>